<evidence type="ECO:0000256" key="1">
    <source>
        <dbReference type="ARBA" id="ARBA00004651"/>
    </source>
</evidence>
<evidence type="ECO:0000259" key="8">
    <source>
        <dbReference type="PROSITE" id="PS50928"/>
    </source>
</evidence>
<dbReference type="EMBL" id="BOVJ01000098">
    <property type="protein sequence ID" value="GIQ64523.1"/>
    <property type="molecule type" value="Genomic_DNA"/>
</dbReference>
<dbReference type="PANTHER" id="PTHR43744">
    <property type="entry name" value="ABC TRANSPORTER PERMEASE PROTEIN MG189-RELATED-RELATED"/>
    <property type="match status" value="1"/>
</dbReference>
<dbReference type="Pfam" id="PF00528">
    <property type="entry name" value="BPD_transp_1"/>
    <property type="match status" value="1"/>
</dbReference>
<keyword evidence="2 7" id="KW-0813">Transport</keyword>
<feature type="domain" description="ABC transmembrane type-1" evidence="8">
    <location>
        <begin position="93"/>
        <end position="313"/>
    </location>
</feature>
<dbReference type="SUPFAM" id="SSF161098">
    <property type="entry name" value="MetI-like"/>
    <property type="match status" value="1"/>
</dbReference>
<feature type="transmembrane region" description="Helical" evidence="7">
    <location>
        <begin position="228"/>
        <end position="248"/>
    </location>
</feature>
<keyword evidence="5 7" id="KW-1133">Transmembrane helix</keyword>
<comment type="caution">
    <text evidence="9">The sequence shown here is derived from an EMBL/GenBank/DDBJ whole genome shotgun (WGS) entry which is preliminary data.</text>
</comment>
<accession>A0ABQ4N8D5</accession>
<dbReference type="PROSITE" id="PS50928">
    <property type="entry name" value="ABC_TM1"/>
    <property type="match status" value="1"/>
</dbReference>
<evidence type="ECO:0000313" key="9">
    <source>
        <dbReference type="EMBL" id="GIQ64523.1"/>
    </source>
</evidence>
<evidence type="ECO:0000256" key="5">
    <source>
        <dbReference type="ARBA" id="ARBA00022989"/>
    </source>
</evidence>
<evidence type="ECO:0000256" key="7">
    <source>
        <dbReference type="RuleBase" id="RU363032"/>
    </source>
</evidence>
<keyword evidence="4 7" id="KW-0812">Transmembrane</keyword>
<evidence type="ECO:0000313" key="10">
    <source>
        <dbReference type="Proteomes" id="UP000680304"/>
    </source>
</evidence>
<feature type="transmembrane region" description="Helical" evidence="7">
    <location>
        <begin position="290"/>
        <end position="314"/>
    </location>
</feature>
<sequence length="329" mass="37177">MLLNRWFTAESRKQRLARFLSLESWKRGIWSIVRLVLIAGLSFIILYPILQKIATAIKDKADLYSPIVVWVPENYTLSNFRYAMQIMDYWETLLNTFSLSATTTILTAASCALAGYAFARLKFKGSGLLFAGVVLTILVPPTTILIPIYMNLKDFTLMGLIPLFTGGKPVNLLNSYWPFILTSITANSLKAGLYIFIFRQFFRGIPKEVEEAAYIDGASVGTTFLRIMLPNAMPAIITVTLFSFVWQWNDSFFTTTYLTSSKVMSLMLTSLPYNLRIMVVDGVEVGDDPFYLSMVQDTGILLAILPLIIIYLFVQRYFVESIERTGIVG</sequence>
<evidence type="ECO:0000256" key="6">
    <source>
        <dbReference type="ARBA" id="ARBA00023136"/>
    </source>
</evidence>
<keyword evidence="10" id="KW-1185">Reference proteome</keyword>
<organism evidence="9 10">
    <name type="scientific">Paenibacillus cisolokensis</name>
    <dbReference type="NCBI Taxonomy" id="1658519"/>
    <lineage>
        <taxon>Bacteria</taxon>
        <taxon>Bacillati</taxon>
        <taxon>Bacillota</taxon>
        <taxon>Bacilli</taxon>
        <taxon>Bacillales</taxon>
        <taxon>Paenibacillaceae</taxon>
        <taxon>Paenibacillus</taxon>
    </lineage>
</organism>
<comment type="subcellular location">
    <subcellularLocation>
        <location evidence="1 7">Cell membrane</location>
        <topology evidence="1 7">Multi-pass membrane protein</topology>
    </subcellularLocation>
</comment>
<feature type="transmembrane region" description="Helical" evidence="7">
    <location>
        <begin position="28"/>
        <end position="50"/>
    </location>
</feature>
<dbReference type="PANTHER" id="PTHR43744:SF8">
    <property type="entry name" value="SN-GLYCEROL-3-PHOSPHATE TRANSPORT SYSTEM PERMEASE PROTEIN UGPE"/>
    <property type="match status" value="1"/>
</dbReference>
<feature type="transmembrane region" description="Helical" evidence="7">
    <location>
        <begin position="176"/>
        <end position="197"/>
    </location>
</feature>
<feature type="transmembrane region" description="Helical" evidence="7">
    <location>
        <begin position="97"/>
        <end position="119"/>
    </location>
</feature>
<dbReference type="Proteomes" id="UP000680304">
    <property type="component" value="Unassembled WGS sequence"/>
</dbReference>
<comment type="similarity">
    <text evidence="7">Belongs to the binding-protein-dependent transport system permease family.</text>
</comment>
<dbReference type="RefSeq" id="WP_213529182.1">
    <property type="nucleotide sequence ID" value="NZ_BOVJ01000098.1"/>
</dbReference>
<proteinExistence type="inferred from homology"/>
<keyword evidence="6 7" id="KW-0472">Membrane</keyword>
<reference evidence="9 10" key="1">
    <citation type="submission" date="2021-04" db="EMBL/GenBank/DDBJ databases">
        <title>Draft genome sequence of Paenibacillus cisolokensis, LC2-13A.</title>
        <authorList>
            <person name="Uke A."/>
            <person name="Chhe C."/>
            <person name="Baramee S."/>
            <person name="Kosugi A."/>
        </authorList>
    </citation>
    <scope>NUCLEOTIDE SEQUENCE [LARGE SCALE GENOMIC DNA]</scope>
    <source>
        <strain evidence="9 10">LC2-13A</strain>
    </source>
</reference>
<protein>
    <submittedName>
        <fullName evidence="9">Transporter</fullName>
    </submittedName>
</protein>
<dbReference type="InterPro" id="IPR000515">
    <property type="entry name" value="MetI-like"/>
</dbReference>
<name>A0ABQ4N8D5_9BACL</name>
<keyword evidence="3" id="KW-1003">Cell membrane</keyword>
<evidence type="ECO:0000256" key="3">
    <source>
        <dbReference type="ARBA" id="ARBA00022475"/>
    </source>
</evidence>
<dbReference type="Gene3D" id="1.10.3720.10">
    <property type="entry name" value="MetI-like"/>
    <property type="match status" value="1"/>
</dbReference>
<dbReference type="CDD" id="cd06261">
    <property type="entry name" value="TM_PBP2"/>
    <property type="match status" value="1"/>
</dbReference>
<evidence type="ECO:0000256" key="4">
    <source>
        <dbReference type="ARBA" id="ARBA00022692"/>
    </source>
</evidence>
<evidence type="ECO:0000256" key="2">
    <source>
        <dbReference type="ARBA" id="ARBA00022448"/>
    </source>
</evidence>
<gene>
    <name evidence="9" type="ORF">PACILC2_30910</name>
</gene>
<dbReference type="InterPro" id="IPR035906">
    <property type="entry name" value="MetI-like_sf"/>
</dbReference>
<feature type="transmembrane region" description="Helical" evidence="7">
    <location>
        <begin position="128"/>
        <end position="150"/>
    </location>
</feature>